<name>A0A0F9EPT2_9ZZZZ</name>
<reference evidence="1" key="1">
    <citation type="journal article" date="2015" name="Nature">
        <title>Complex archaea that bridge the gap between prokaryotes and eukaryotes.</title>
        <authorList>
            <person name="Spang A."/>
            <person name="Saw J.H."/>
            <person name="Jorgensen S.L."/>
            <person name="Zaremba-Niedzwiedzka K."/>
            <person name="Martijn J."/>
            <person name="Lind A.E."/>
            <person name="van Eijk R."/>
            <person name="Schleper C."/>
            <person name="Guy L."/>
            <person name="Ettema T.J."/>
        </authorList>
    </citation>
    <scope>NUCLEOTIDE SEQUENCE</scope>
</reference>
<organism evidence="1">
    <name type="scientific">marine sediment metagenome</name>
    <dbReference type="NCBI Taxonomy" id="412755"/>
    <lineage>
        <taxon>unclassified sequences</taxon>
        <taxon>metagenomes</taxon>
        <taxon>ecological metagenomes</taxon>
    </lineage>
</organism>
<sequence>NLNEKALNDMENDTYSKGFLLEMETIEEIDNIIR</sequence>
<evidence type="ECO:0000313" key="2">
    <source>
        <dbReference type="EMBL" id="KKL98463.1"/>
    </source>
</evidence>
<dbReference type="EMBL" id="LAZR01036047">
    <property type="protein sequence ID" value="KKL25878.1"/>
    <property type="molecule type" value="Genomic_DNA"/>
</dbReference>
<dbReference type="AlphaFoldDB" id="A0A0F9EPT2"/>
<gene>
    <name evidence="2" type="ORF">LCGC14_1824210</name>
    <name evidence="1" type="ORF">LCGC14_2400860</name>
</gene>
<proteinExistence type="predicted"/>
<evidence type="ECO:0000313" key="1">
    <source>
        <dbReference type="EMBL" id="KKL25878.1"/>
    </source>
</evidence>
<protein>
    <submittedName>
        <fullName evidence="1">Uncharacterized protein</fullName>
    </submittedName>
</protein>
<accession>A0A0F9EPT2</accession>
<comment type="caution">
    <text evidence="1">The sequence shown here is derived from an EMBL/GenBank/DDBJ whole genome shotgun (WGS) entry which is preliminary data.</text>
</comment>
<dbReference type="EMBL" id="LAZR01017918">
    <property type="protein sequence ID" value="KKL98463.1"/>
    <property type="molecule type" value="Genomic_DNA"/>
</dbReference>
<feature type="non-terminal residue" evidence="1">
    <location>
        <position position="1"/>
    </location>
</feature>